<protein>
    <submittedName>
        <fullName evidence="4">MCE family protein</fullName>
    </submittedName>
</protein>
<dbReference type="Pfam" id="PF02470">
    <property type="entry name" value="MlaD"/>
    <property type="match status" value="1"/>
</dbReference>
<feature type="domain" description="Mammalian cell entry C-terminal" evidence="3">
    <location>
        <begin position="133"/>
        <end position="314"/>
    </location>
</feature>
<dbReference type="EMBL" id="JADMLG010000012">
    <property type="protein sequence ID" value="MBH0779716.1"/>
    <property type="molecule type" value="Genomic_DNA"/>
</dbReference>
<dbReference type="InterPro" id="IPR024516">
    <property type="entry name" value="Mce_C"/>
</dbReference>
<dbReference type="NCBIfam" id="TIGR00996">
    <property type="entry name" value="Mtu_fam_mce"/>
    <property type="match status" value="1"/>
</dbReference>
<gene>
    <name evidence="4" type="ORF">IT779_25935</name>
</gene>
<dbReference type="PANTHER" id="PTHR33371:SF18">
    <property type="entry name" value="MCE-FAMILY PROTEIN MCE3C"/>
    <property type="match status" value="1"/>
</dbReference>
<evidence type="ECO:0000259" key="3">
    <source>
        <dbReference type="Pfam" id="PF11887"/>
    </source>
</evidence>
<keyword evidence="1" id="KW-1133">Transmembrane helix</keyword>
<dbReference type="PANTHER" id="PTHR33371">
    <property type="entry name" value="INTERMEMBRANE PHOSPHOLIPID TRANSPORT SYSTEM BINDING PROTEIN MLAD-RELATED"/>
    <property type="match status" value="1"/>
</dbReference>
<accession>A0A931IFZ4</accession>
<keyword evidence="1" id="KW-0812">Transmembrane</keyword>
<feature type="domain" description="Mce/MlaD" evidence="2">
    <location>
        <begin position="51"/>
        <end position="124"/>
    </location>
</feature>
<name>A0A931IFZ4_9NOCA</name>
<organism evidence="4 5">
    <name type="scientific">Nocardia bovistercoris</name>
    <dbReference type="NCBI Taxonomy" id="2785916"/>
    <lineage>
        <taxon>Bacteria</taxon>
        <taxon>Bacillati</taxon>
        <taxon>Actinomycetota</taxon>
        <taxon>Actinomycetes</taxon>
        <taxon>Mycobacteriales</taxon>
        <taxon>Nocardiaceae</taxon>
        <taxon>Nocardia</taxon>
    </lineage>
</organism>
<proteinExistence type="predicted"/>
<dbReference type="RefSeq" id="WP_196152038.1">
    <property type="nucleotide sequence ID" value="NZ_JADMLG010000012.1"/>
</dbReference>
<comment type="caution">
    <text evidence="4">The sequence shown here is derived from an EMBL/GenBank/DDBJ whole genome shotgun (WGS) entry which is preliminary data.</text>
</comment>
<dbReference type="InterPro" id="IPR003399">
    <property type="entry name" value="Mce/MlaD"/>
</dbReference>
<evidence type="ECO:0000313" key="4">
    <source>
        <dbReference type="EMBL" id="MBH0779716.1"/>
    </source>
</evidence>
<keyword evidence="5" id="KW-1185">Reference proteome</keyword>
<dbReference type="GO" id="GO:0005576">
    <property type="term" value="C:extracellular region"/>
    <property type="evidence" value="ECO:0007669"/>
    <property type="project" value="TreeGrafter"/>
</dbReference>
<dbReference type="Proteomes" id="UP000655751">
    <property type="component" value="Unassembled WGS sequence"/>
</dbReference>
<sequence>MKRLRTLLRSESARRAGAADASLRIGLTAVVLLLVALVATVGINSLHLGARTYRADFAQAAGIDAGDAVTWAGIPVGTVTGTRLAGDHVEVIMKIDNDDAALGADTEAAIKLTTLLGSRYVELRSTGAGVLPDNRIPLAHTTVPYDLETALQDATTTFDQLDADRIAESMTALSHGLDGAPTLIPGILRDVRSLSSVIAQRRDQIGDLLTSTGHLATVIETQRSDLAAMVGRGRTLLQQINARQDAVRRLLDATTTLVGRLEPIAVGEHAEIEQLLTDLHDMTSMIAAHDDLLRNTLQILPVPWRLFANATGSGAELNADIPDGAFFDTWMCALSAVAVSAGKAPYLEDCR</sequence>
<evidence type="ECO:0000256" key="1">
    <source>
        <dbReference type="SAM" id="Phobius"/>
    </source>
</evidence>
<evidence type="ECO:0000313" key="5">
    <source>
        <dbReference type="Proteomes" id="UP000655751"/>
    </source>
</evidence>
<dbReference type="InterPro" id="IPR005693">
    <property type="entry name" value="Mce"/>
</dbReference>
<dbReference type="InterPro" id="IPR052336">
    <property type="entry name" value="MlaD_Phospholipid_Transporter"/>
</dbReference>
<reference evidence="4" key="1">
    <citation type="submission" date="2020-11" db="EMBL/GenBank/DDBJ databases">
        <title>Nocardia NEAU-351.nov., a novel actinomycete isolated from the cow dung.</title>
        <authorList>
            <person name="Zhang X."/>
        </authorList>
    </citation>
    <scope>NUCLEOTIDE SEQUENCE</scope>
    <source>
        <strain evidence="4">NEAU-351</strain>
    </source>
</reference>
<dbReference type="AlphaFoldDB" id="A0A931IFZ4"/>
<evidence type="ECO:0000259" key="2">
    <source>
        <dbReference type="Pfam" id="PF02470"/>
    </source>
</evidence>
<feature type="transmembrane region" description="Helical" evidence="1">
    <location>
        <begin position="21"/>
        <end position="43"/>
    </location>
</feature>
<keyword evidence="1" id="KW-0472">Membrane</keyword>
<dbReference type="Pfam" id="PF11887">
    <property type="entry name" value="Mce4_CUP1"/>
    <property type="match status" value="1"/>
</dbReference>